<protein>
    <submittedName>
        <fullName evidence="3">Glycosyltransferase</fullName>
    </submittedName>
</protein>
<proteinExistence type="predicted"/>
<sequence length="326" mass="36198">MKNVSNEDRQAGYRKVLDYSDTVVLVPCLNEEASVAKVVEGFQNHLPGCRIVVYDNNSTDDTVALAAASGAEVRHEKMRGKGHVVRRMFRDIDAQIYILTDGDLTYDPSKAPAMIDLLRKDALDVVIGRRIDAGGKEYRRGHRFGNRALTSTISRLFRSELSDMLSGYRVMSRRFVKSFPVEAKGFEIETELTVHMLQLSIPFAEVDTEYGARHEDTESKLRTFVDGFRILRTIAGLTILERPTLVFGASGFAACLVALAMFLPVLAEFQQTGLVGRLPTLVVSIVLGSTGLVSIFTGLILSGITRTRRDMKRLAYLRLPPPVPSE</sequence>
<dbReference type="InterPro" id="IPR050256">
    <property type="entry name" value="Glycosyltransferase_2"/>
</dbReference>
<dbReference type="InterPro" id="IPR001173">
    <property type="entry name" value="Glyco_trans_2-like"/>
</dbReference>
<feature type="transmembrane region" description="Helical" evidence="1">
    <location>
        <begin position="278"/>
        <end position="304"/>
    </location>
</feature>
<keyword evidence="1" id="KW-0472">Membrane</keyword>
<keyword evidence="1" id="KW-0812">Transmembrane</keyword>
<dbReference type="Gene3D" id="3.90.550.10">
    <property type="entry name" value="Spore Coat Polysaccharide Biosynthesis Protein SpsA, Chain A"/>
    <property type="match status" value="1"/>
</dbReference>
<dbReference type="CDD" id="cd04179">
    <property type="entry name" value="DPM_DPG-synthase_like"/>
    <property type="match status" value="1"/>
</dbReference>
<dbReference type="Pfam" id="PF00535">
    <property type="entry name" value="Glycos_transf_2"/>
    <property type="match status" value="1"/>
</dbReference>
<evidence type="ECO:0000256" key="1">
    <source>
        <dbReference type="SAM" id="Phobius"/>
    </source>
</evidence>
<gene>
    <name evidence="3" type="ORF">EI983_08655</name>
</gene>
<feature type="domain" description="Glycosyltransferase 2-like" evidence="2">
    <location>
        <begin position="24"/>
        <end position="177"/>
    </location>
</feature>
<keyword evidence="3" id="KW-0808">Transferase</keyword>
<dbReference type="KEGG" id="rom:EI983_08655"/>
<dbReference type="SUPFAM" id="SSF53448">
    <property type="entry name" value="Nucleotide-diphospho-sugar transferases"/>
    <property type="match status" value="1"/>
</dbReference>
<dbReference type="Proteomes" id="UP000428330">
    <property type="component" value="Chromosome"/>
</dbReference>
<dbReference type="GO" id="GO:0016740">
    <property type="term" value="F:transferase activity"/>
    <property type="evidence" value="ECO:0007669"/>
    <property type="project" value="UniProtKB-KW"/>
</dbReference>
<reference evidence="4" key="1">
    <citation type="submission" date="2018-12" db="EMBL/GenBank/DDBJ databases">
        <title>Complete genome sequence of Roseovarius sp. MME-070.</title>
        <authorList>
            <person name="Nam Y.-D."/>
            <person name="Kang J."/>
            <person name="Chung W.-H."/>
            <person name="Park Y.S."/>
        </authorList>
    </citation>
    <scope>NUCLEOTIDE SEQUENCE [LARGE SCALE GENOMIC DNA]</scope>
    <source>
        <strain evidence="4">MME-070</strain>
    </source>
</reference>
<keyword evidence="4" id="KW-1185">Reference proteome</keyword>
<evidence type="ECO:0000313" key="4">
    <source>
        <dbReference type="Proteomes" id="UP000428330"/>
    </source>
</evidence>
<dbReference type="PANTHER" id="PTHR48090">
    <property type="entry name" value="UNDECAPRENYL-PHOSPHATE 4-DEOXY-4-FORMAMIDO-L-ARABINOSE TRANSFERASE-RELATED"/>
    <property type="match status" value="1"/>
</dbReference>
<dbReference type="InterPro" id="IPR029044">
    <property type="entry name" value="Nucleotide-diphossugar_trans"/>
</dbReference>
<dbReference type="PANTHER" id="PTHR48090:SF7">
    <property type="entry name" value="RFBJ PROTEIN"/>
    <property type="match status" value="1"/>
</dbReference>
<dbReference type="AlphaFoldDB" id="A0A6I6ISP9"/>
<feature type="transmembrane region" description="Helical" evidence="1">
    <location>
        <begin position="245"/>
        <end position="266"/>
    </location>
</feature>
<dbReference type="OrthoDB" id="3177103at2"/>
<keyword evidence="1" id="KW-1133">Transmembrane helix</keyword>
<accession>A0A6I6ISP9</accession>
<organism evidence="3 4">
    <name type="scientific">Roseovarius faecimaris</name>
    <dbReference type="NCBI Taxonomy" id="2494550"/>
    <lineage>
        <taxon>Bacteria</taxon>
        <taxon>Pseudomonadati</taxon>
        <taxon>Pseudomonadota</taxon>
        <taxon>Alphaproteobacteria</taxon>
        <taxon>Rhodobacterales</taxon>
        <taxon>Roseobacteraceae</taxon>
        <taxon>Roseovarius</taxon>
    </lineage>
</organism>
<evidence type="ECO:0000313" key="3">
    <source>
        <dbReference type="EMBL" id="QGX98346.1"/>
    </source>
</evidence>
<dbReference type="EMBL" id="CP034348">
    <property type="protein sequence ID" value="QGX98346.1"/>
    <property type="molecule type" value="Genomic_DNA"/>
</dbReference>
<evidence type="ECO:0000259" key="2">
    <source>
        <dbReference type="Pfam" id="PF00535"/>
    </source>
</evidence>
<name>A0A6I6ISP9_9RHOB</name>